<dbReference type="Proteomes" id="UP000019489">
    <property type="component" value="Unassembled WGS sequence"/>
</dbReference>
<feature type="transmembrane region" description="Helical" evidence="1">
    <location>
        <begin position="115"/>
        <end position="136"/>
    </location>
</feature>
<reference evidence="2 3" key="1">
    <citation type="submission" date="2013-08" db="EMBL/GenBank/DDBJ databases">
        <title>Intrasporangium oryzae NRRL B-24470.</title>
        <authorList>
            <person name="Liu H."/>
            <person name="Wang G."/>
        </authorList>
    </citation>
    <scope>NUCLEOTIDE SEQUENCE [LARGE SCALE GENOMIC DNA]</scope>
    <source>
        <strain evidence="2 3">NRRL B-24470</strain>
    </source>
</reference>
<keyword evidence="3" id="KW-1185">Reference proteome</keyword>
<dbReference type="EMBL" id="AWSA01000010">
    <property type="protein sequence ID" value="EWT02521.1"/>
    <property type="molecule type" value="Genomic_DNA"/>
</dbReference>
<evidence type="ECO:0000313" key="3">
    <source>
        <dbReference type="Proteomes" id="UP000019489"/>
    </source>
</evidence>
<name>W9G8M5_9MICO</name>
<keyword evidence="1" id="KW-1133">Transmembrane helix</keyword>
<keyword evidence="1" id="KW-0472">Membrane</keyword>
<dbReference type="AlphaFoldDB" id="W9G8M5"/>
<keyword evidence="1" id="KW-0812">Transmembrane</keyword>
<feature type="transmembrane region" description="Helical" evidence="1">
    <location>
        <begin position="142"/>
        <end position="160"/>
    </location>
</feature>
<protein>
    <submittedName>
        <fullName evidence="2">Uncharacterized protein</fullName>
    </submittedName>
</protein>
<sequence>MGVRPWDIAVAEGGRPALRRFSGGLGTVGSGVVGPWKSHFEMVIPQCTPSRLAEVARDRGGGWLKVGLIVRVRGGRIRARYNEMSRGSSAPLLKGDLVQESAGTRIVGEIQWTNVVAPPLVLSVVSFVSLVIGAAICGDDRSLGIFFLLSGAAFGAFVVFEFRGEGSQRAFEERRLREELLSVLVKHGRR</sequence>
<accession>W9G8M5</accession>
<evidence type="ECO:0000313" key="2">
    <source>
        <dbReference type="EMBL" id="EWT02521.1"/>
    </source>
</evidence>
<evidence type="ECO:0000256" key="1">
    <source>
        <dbReference type="SAM" id="Phobius"/>
    </source>
</evidence>
<gene>
    <name evidence="2" type="ORF">N865_05345</name>
</gene>
<organism evidence="2 3">
    <name type="scientific">Intrasporangium oryzae NRRL B-24470</name>
    <dbReference type="NCBI Taxonomy" id="1386089"/>
    <lineage>
        <taxon>Bacteria</taxon>
        <taxon>Bacillati</taxon>
        <taxon>Actinomycetota</taxon>
        <taxon>Actinomycetes</taxon>
        <taxon>Micrococcales</taxon>
        <taxon>Intrasporangiaceae</taxon>
        <taxon>Intrasporangium</taxon>
    </lineage>
</organism>
<proteinExistence type="predicted"/>
<comment type="caution">
    <text evidence="2">The sequence shown here is derived from an EMBL/GenBank/DDBJ whole genome shotgun (WGS) entry which is preliminary data.</text>
</comment>